<dbReference type="Gene3D" id="1.20.1280.290">
    <property type="match status" value="2"/>
</dbReference>
<dbReference type="AlphaFoldDB" id="W9WKY2"/>
<reference evidence="9 10" key="1">
    <citation type="submission" date="2013-03" db="EMBL/GenBank/DDBJ databases">
        <title>The Genome Sequence of Cladophialophora yegresii CBS 114405.</title>
        <authorList>
            <consortium name="The Broad Institute Genomics Platform"/>
            <person name="Cuomo C."/>
            <person name="de Hoog S."/>
            <person name="Gorbushina A."/>
            <person name="Walker B."/>
            <person name="Young S.K."/>
            <person name="Zeng Q."/>
            <person name="Gargeya S."/>
            <person name="Fitzgerald M."/>
            <person name="Haas B."/>
            <person name="Abouelleil A."/>
            <person name="Allen A.W."/>
            <person name="Alvarado L."/>
            <person name="Arachchi H.M."/>
            <person name="Berlin A.M."/>
            <person name="Chapman S.B."/>
            <person name="Gainer-Dewar J."/>
            <person name="Goldberg J."/>
            <person name="Griggs A."/>
            <person name="Gujja S."/>
            <person name="Hansen M."/>
            <person name="Howarth C."/>
            <person name="Imamovic A."/>
            <person name="Ireland A."/>
            <person name="Larimer J."/>
            <person name="McCowan C."/>
            <person name="Murphy C."/>
            <person name="Pearson M."/>
            <person name="Poon T.W."/>
            <person name="Priest M."/>
            <person name="Roberts A."/>
            <person name="Saif S."/>
            <person name="Shea T."/>
            <person name="Sisk P."/>
            <person name="Sykes S."/>
            <person name="Wortman J."/>
            <person name="Nusbaum C."/>
            <person name="Birren B."/>
        </authorList>
    </citation>
    <scope>NUCLEOTIDE SEQUENCE [LARGE SCALE GENOMIC DNA]</scope>
    <source>
        <strain evidence="9 10">CBS 114405</strain>
    </source>
</reference>
<gene>
    <name evidence="9" type="ORF">A1O7_06555</name>
</gene>
<proteinExistence type="inferred from homology"/>
<keyword evidence="2 8" id="KW-0812">Transmembrane</keyword>
<feature type="compositionally biased region" description="Basic and acidic residues" evidence="7">
    <location>
        <begin position="147"/>
        <end position="160"/>
    </location>
</feature>
<dbReference type="GeneID" id="19181132"/>
<evidence type="ECO:0000256" key="7">
    <source>
        <dbReference type="SAM" id="MobiDB-lite"/>
    </source>
</evidence>
<dbReference type="InterPro" id="IPR006603">
    <property type="entry name" value="PQ-loop_rpt"/>
</dbReference>
<comment type="subcellular location">
    <subcellularLocation>
        <location evidence="1">Membrane</location>
        <topology evidence="1">Multi-pass membrane protein</topology>
    </subcellularLocation>
</comment>
<accession>W9WKY2</accession>
<keyword evidence="10" id="KW-1185">Reference proteome</keyword>
<dbReference type="PANTHER" id="PTHR16201:SF44">
    <property type="entry name" value="SEVEN TRANSMEMBRANE PROTEIN 1"/>
    <property type="match status" value="1"/>
</dbReference>
<dbReference type="SMART" id="SM00679">
    <property type="entry name" value="CTNS"/>
    <property type="match status" value="2"/>
</dbReference>
<feature type="compositionally biased region" description="Low complexity" evidence="7">
    <location>
        <begin position="123"/>
        <end position="134"/>
    </location>
</feature>
<dbReference type="eggNOG" id="KOG2913">
    <property type="taxonomic scope" value="Eukaryota"/>
</dbReference>
<keyword evidence="4 8" id="KW-0472">Membrane</keyword>
<evidence type="ECO:0000256" key="2">
    <source>
        <dbReference type="ARBA" id="ARBA00022692"/>
    </source>
</evidence>
<organism evidence="9 10">
    <name type="scientific">Cladophialophora yegresii CBS 114405</name>
    <dbReference type="NCBI Taxonomy" id="1182544"/>
    <lineage>
        <taxon>Eukaryota</taxon>
        <taxon>Fungi</taxon>
        <taxon>Dikarya</taxon>
        <taxon>Ascomycota</taxon>
        <taxon>Pezizomycotina</taxon>
        <taxon>Eurotiomycetes</taxon>
        <taxon>Chaetothyriomycetidae</taxon>
        <taxon>Chaetothyriales</taxon>
        <taxon>Herpotrichiellaceae</taxon>
        <taxon>Cladophialophora</taxon>
    </lineage>
</organism>
<feature type="transmembrane region" description="Helical" evidence="8">
    <location>
        <begin position="290"/>
        <end position="308"/>
    </location>
</feature>
<feature type="transmembrane region" description="Helical" evidence="8">
    <location>
        <begin position="23"/>
        <end position="45"/>
    </location>
</feature>
<dbReference type="Proteomes" id="UP000019473">
    <property type="component" value="Unassembled WGS sequence"/>
</dbReference>
<dbReference type="VEuPathDB" id="FungiDB:A1O7_06555"/>
<evidence type="ECO:0000256" key="4">
    <source>
        <dbReference type="ARBA" id="ARBA00023136"/>
    </source>
</evidence>
<sequence length="358" mass="38748">MATLVAALTTPNTYDTPLTTREALSGIFGSISLACWIFLLVPQLIENYRNSSAEAISLAFIFVWFLGDIANLAGALWAGLVPVVVAIGVYFCIADGVLIGQCMYYGLRNKRREGKALLSRESLLGSSSSGSGSRPQADGHAQVPARQPEEESHGEEEPLLKRTRTNSMTIPGSMDRRRSSASLRRRRSSVAAQNDHLAKILEERDASGTTLWFKNAMSVIAIGVIGTAGWALAYESGAWKPSPMSTGDEAEAMPAGALVLGYFSAVAYLGARIPQIIKNARDRSCEGLSLLFFILSLMGNLTYGAGILCHSTEHQYVLKNLPWLIGSLGTMVEDVTIFAQFHMYSVQGEEARPEHAVI</sequence>
<evidence type="ECO:0008006" key="11">
    <source>
        <dbReference type="Google" id="ProtNLM"/>
    </source>
</evidence>
<feature type="transmembrane region" description="Helical" evidence="8">
    <location>
        <begin position="252"/>
        <end position="270"/>
    </location>
</feature>
<evidence type="ECO:0000256" key="3">
    <source>
        <dbReference type="ARBA" id="ARBA00022989"/>
    </source>
</evidence>
<dbReference type="EMBL" id="AMGW01000004">
    <property type="protein sequence ID" value="EXJ59124.1"/>
    <property type="molecule type" value="Genomic_DNA"/>
</dbReference>
<dbReference type="GO" id="GO:0098852">
    <property type="term" value="C:lytic vacuole membrane"/>
    <property type="evidence" value="ECO:0007669"/>
    <property type="project" value="UniProtKB-ARBA"/>
</dbReference>
<feature type="region of interest" description="Disordered" evidence="7">
    <location>
        <begin position="123"/>
        <end position="190"/>
    </location>
</feature>
<feature type="transmembrane region" description="Helical" evidence="8">
    <location>
        <begin position="57"/>
        <end position="77"/>
    </location>
</feature>
<comment type="catalytic activity">
    <reaction evidence="6">
        <text>L-histidine(out) + L-arginine(in) = L-histidine(in) + L-arginine(out)</text>
        <dbReference type="Rhea" id="RHEA:71063"/>
        <dbReference type="ChEBI" id="CHEBI:32682"/>
        <dbReference type="ChEBI" id="CHEBI:57595"/>
    </reaction>
</comment>
<dbReference type="FunFam" id="1.20.1280.290:FF:000009">
    <property type="entry name" value="PQ loop repeat family protein"/>
    <property type="match status" value="1"/>
</dbReference>
<evidence type="ECO:0000256" key="6">
    <source>
        <dbReference type="ARBA" id="ARBA00050768"/>
    </source>
</evidence>
<dbReference type="PANTHER" id="PTHR16201">
    <property type="entry name" value="SEVEN TRANSMEMBRANE PROTEIN 1-RELATED"/>
    <property type="match status" value="1"/>
</dbReference>
<keyword evidence="3 8" id="KW-1133">Transmembrane helix</keyword>
<comment type="similarity">
    <text evidence="5">Belongs to the laat-1 family.</text>
</comment>
<dbReference type="FunFam" id="1.20.1280.290:FF:000012">
    <property type="entry name" value="Vacuolar membrane PQ loop repeat protein"/>
    <property type="match status" value="1"/>
</dbReference>
<evidence type="ECO:0000256" key="8">
    <source>
        <dbReference type="SAM" id="Phobius"/>
    </source>
</evidence>
<feature type="transmembrane region" description="Helical" evidence="8">
    <location>
        <begin position="211"/>
        <end position="232"/>
    </location>
</feature>
<dbReference type="GO" id="GO:0034486">
    <property type="term" value="P:vacuolar transmembrane transport"/>
    <property type="evidence" value="ECO:0007669"/>
    <property type="project" value="UniProtKB-ARBA"/>
</dbReference>
<dbReference type="HOGENOM" id="CLU_019699_0_0_1"/>
<dbReference type="Pfam" id="PF04193">
    <property type="entry name" value="PQ-loop"/>
    <property type="match status" value="2"/>
</dbReference>
<feature type="transmembrane region" description="Helical" evidence="8">
    <location>
        <begin position="83"/>
        <end position="107"/>
    </location>
</feature>
<dbReference type="InterPro" id="IPR051415">
    <property type="entry name" value="LAAT-1"/>
</dbReference>
<evidence type="ECO:0000313" key="9">
    <source>
        <dbReference type="EMBL" id="EXJ59124.1"/>
    </source>
</evidence>
<comment type="caution">
    <text evidence="9">The sequence shown here is derived from an EMBL/GenBank/DDBJ whole genome shotgun (WGS) entry which is preliminary data.</text>
</comment>
<evidence type="ECO:0000256" key="1">
    <source>
        <dbReference type="ARBA" id="ARBA00004141"/>
    </source>
</evidence>
<evidence type="ECO:0000256" key="5">
    <source>
        <dbReference type="ARBA" id="ARBA00038039"/>
    </source>
</evidence>
<dbReference type="RefSeq" id="XP_007758747.1">
    <property type="nucleotide sequence ID" value="XM_007760557.1"/>
</dbReference>
<protein>
    <recommendedName>
        <fullName evidence="11">Vacuolar membrane PQ loop repeat protein</fullName>
    </recommendedName>
</protein>
<dbReference type="OrthoDB" id="8048523at2759"/>
<evidence type="ECO:0000313" key="10">
    <source>
        <dbReference type="Proteomes" id="UP000019473"/>
    </source>
</evidence>
<dbReference type="GO" id="GO:0015174">
    <property type="term" value="F:basic amino acid transmembrane transporter activity"/>
    <property type="evidence" value="ECO:0007669"/>
    <property type="project" value="UniProtKB-ARBA"/>
</dbReference>
<name>W9WKY2_9EURO</name>